<evidence type="ECO:0000313" key="3">
    <source>
        <dbReference type="EMBL" id="SVC92396.1"/>
    </source>
</evidence>
<keyword evidence="1" id="KW-0812">Transmembrane</keyword>
<dbReference type="InterPro" id="IPR024163">
    <property type="entry name" value="Aerotolerance_reg_N"/>
</dbReference>
<proteinExistence type="predicted"/>
<dbReference type="InterPro" id="IPR011933">
    <property type="entry name" value="Double_TM_dom"/>
</dbReference>
<accession>A0A382R3Z8</accession>
<gene>
    <name evidence="3" type="ORF">METZ01_LOCUS345250</name>
</gene>
<evidence type="ECO:0000256" key="1">
    <source>
        <dbReference type="SAM" id="Phobius"/>
    </source>
</evidence>
<organism evidence="3">
    <name type="scientific">marine metagenome</name>
    <dbReference type="NCBI Taxonomy" id="408172"/>
    <lineage>
        <taxon>unclassified sequences</taxon>
        <taxon>metagenomes</taxon>
        <taxon>ecological metagenomes</taxon>
    </lineage>
</organism>
<feature type="non-terminal residue" evidence="3">
    <location>
        <position position="108"/>
    </location>
</feature>
<dbReference type="EMBL" id="UINC01118929">
    <property type="protein sequence ID" value="SVC92396.1"/>
    <property type="molecule type" value="Genomic_DNA"/>
</dbReference>
<feature type="domain" description="Aerotolerance regulator N-terminal" evidence="2">
    <location>
        <begin position="1"/>
        <end position="74"/>
    </location>
</feature>
<name>A0A382R3Z8_9ZZZZ</name>
<keyword evidence="1" id="KW-0472">Membrane</keyword>
<feature type="transmembrane region" description="Helical" evidence="1">
    <location>
        <begin position="6"/>
        <end position="23"/>
    </location>
</feature>
<keyword evidence="1" id="KW-1133">Transmembrane helix</keyword>
<feature type="transmembrane region" description="Helical" evidence="1">
    <location>
        <begin position="54"/>
        <end position="72"/>
    </location>
</feature>
<sequence>MEFSEPYYLILLILLPMLLSWYLKKGKNQEATIRFSNLELIPEEVIQNGKMKNMFFIIMRLFIILLIIMALSRPRIVNTVQETKTEIIDILLVIDQSSSMLAQDFKPN</sequence>
<reference evidence="3" key="1">
    <citation type="submission" date="2018-05" db="EMBL/GenBank/DDBJ databases">
        <authorList>
            <person name="Lanie J.A."/>
            <person name="Ng W.-L."/>
            <person name="Kazmierczak K.M."/>
            <person name="Andrzejewski T.M."/>
            <person name="Davidsen T.M."/>
            <person name="Wayne K.J."/>
            <person name="Tettelin H."/>
            <person name="Glass J.I."/>
            <person name="Rusch D."/>
            <person name="Podicherti R."/>
            <person name="Tsui H.-C.T."/>
            <person name="Winkler M.E."/>
        </authorList>
    </citation>
    <scope>NUCLEOTIDE SEQUENCE</scope>
</reference>
<dbReference type="NCBIfam" id="TIGR02226">
    <property type="entry name" value="two_anch"/>
    <property type="match status" value="1"/>
</dbReference>
<evidence type="ECO:0000259" key="2">
    <source>
        <dbReference type="Pfam" id="PF07584"/>
    </source>
</evidence>
<protein>
    <recommendedName>
        <fullName evidence="2">Aerotolerance regulator N-terminal domain-containing protein</fullName>
    </recommendedName>
</protein>
<dbReference type="Pfam" id="PF07584">
    <property type="entry name" value="BatA"/>
    <property type="match status" value="1"/>
</dbReference>
<dbReference type="AlphaFoldDB" id="A0A382R3Z8"/>